<dbReference type="InterPro" id="IPR019734">
    <property type="entry name" value="TPR_rpt"/>
</dbReference>
<accession>A0ABT1TER7</accession>
<dbReference type="PANTHER" id="PTHR12788">
    <property type="entry name" value="PROTEIN-TYROSINE SULFOTRANSFERASE 2"/>
    <property type="match status" value="1"/>
</dbReference>
<dbReference type="InterPro" id="IPR026634">
    <property type="entry name" value="TPST-like"/>
</dbReference>
<evidence type="ECO:0000313" key="2">
    <source>
        <dbReference type="EMBL" id="MCQ8103958.1"/>
    </source>
</evidence>
<keyword evidence="3" id="KW-1185">Reference proteome</keyword>
<comment type="caution">
    <text evidence="2">The sequence shown here is derived from an EMBL/GenBank/DDBJ whole genome shotgun (WGS) entry which is preliminary data.</text>
</comment>
<dbReference type="SUPFAM" id="SSF52540">
    <property type="entry name" value="P-loop containing nucleoside triphosphate hydrolases"/>
    <property type="match status" value="1"/>
</dbReference>
<dbReference type="Gene3D" id="1.25.40.10">
    <property type="entry name" value="Tetratricopeptide repeat domain"/>
    <property type="match status" value="2"/>
</dbReference>
<evidence type="ECO:0000313" key="3">
    <source>
        <dbReference type="Proteomes" id="UP001524499"/>
    </source>
</evidence>
<reference evidence="2 3" key="1">
    <citation type="submission" date="2022-07" db="EMBL/GenBank/DDBJ databases">
        <title>Methylomonas rivi sp. nov., Methylomonas rosea sp. nov., Methylomonas aureus sp. nov. and Methylomonas subterranea sp. nov., four novel methanotrophs isolated from a freshwater creek and the deep terrestrial subsurface.</title>
        <authorList>
            <person name="Abin C."/>
            <person name="Sankaranarayanan K."/>
            <person name="Garner C."/>
            <person name="Sindelar R."/>
            <person name="Kotary K."/>
            <person name="Garner R."/>
            <person name="Barclay S."/>
            <person name="Lawson P."/>
            <person name="Krumholz L."/>
        </authorList>
    </citation>
    <scope>NUCLEOTIDE SEQUENCE [LARGE SCALE GENOMIC DNA]</scope>
    <source>
        <strain evidence="2 3">SURF-2</strain>
    </source>
</reference>
<dbReference type="Pfam" id="PF13469">
    <property type="entry name" value="Sulfotransfer_3"/>
    <property type="match status" value="1"/>
</dbReference>
<sequence length="530" mass="59464">MDKVNKTQASQPALSAFLQRGQAAINARNTADAVFWFEKAARENPKDAQAMACYGQALCWNRQFAQGLDMLRKAGALLAKSSRKHGDTSQLLLLAEQLQYWRDYPASLELIKQAVQIKKDLRGFQLLAHTYARLNRNALALTASQQALRLMPDDAVLNLQHAMLESKAGQHAEAGARLSRILGMAAAGETTFRAHKELARIHDKLGHHDRVFEHLHAAAALASGLPEVQKQDSRYVYDLLADYSANFDADLLRRWSGAEWLAESRAPVFLLGFLRSGSTLVQEILATHPEVFVSDETDLLVAMKQELQRISAVKDDVTGQLRAAGPDTIRHLRNFYWQSVKQRYGDDAARAVFIDKTTMNTYDIGLINVVFPDAKVIFMVRDPRDVCLSCYMQVMLPSVSTVHLFGWRSTAELYAATMQWWLHVEPMLSLRVMTLRYEDGVADFQTTFSRVFGFLGLELRAQAGEFYKQAGKKFIASPSFDQVSQPLYATSVGRWRYYAAEFEALADLLTPCLQAFAYASAGDEKQHPSV</sequence>
<name>A0ABT1TER7_9GAMM</name>
<dbReference type="SUPFAM" id="SSF48452">
    <property type="entry name" value="TPR-like"/>
    <property type="match status" value="1"/>
</dbReference>
<protein>
    <submittedName>
        <fullName evidence="2">Sulfotransferase</fullName>
    </submittedName>
</protein>
<keyword evidence="1" id="KW-0808">Transferase</keyword>
<dbReference type="SMART" id="SM00028">
    <property type="entry name" value="TPR"/>
    <property type="match status" value="3"/>
</dbReference>
<dbReference type="Gene3D" id="3.40.50.300">
    <property type="entry name" value="P-loop containing nucleotide triphosphate hydrolases"/>
    <property type="match status" value="1"/>
</dbReference>
<evidence type="ECO:0000256" key="1">
    <source>
        <dbReference type="ARBA" id="ARBA00022679"/>
    </source>
</evidence>
<dbReference type="EMBL" id="JANIBJ010000011">
    <property type="protein sequence ID" value="MCQ8103958.1"/>
    <property type="molecule type" value="Genomic_DNA"/>
</dbReference>
<gene>
    <name evidence="2" type="ORF">NP590_07570</name>
</gene>
<proteinExistence type="predicted"/>
<dbReference type="InterPro" id="IPR027417">
    <property type="entry name" value="P-loop_NTPase"/>
</dbReference>
<dbReference type="Proteomes" id="UP001524499">
    <property type="component" value="Unassembled WGS sequence"/>
</dbReference>
<organism evidence="2 3">
    <name type="scientific">Methylomonas subterranea</name>
    <dbReference type="NCBI Taxonomy" id="2952225"/>
    <lineage>
        <taxon>Bacteria</taxon>
        <taxon>Pseudomonadati</taxon>
        <taxon>Pseudomonadota</taxon>
        <taxon>Gammaproteobacteria</taxon>
        <taxon>Methylococcales</taxon>
        <taxon>Methylococcaceae</taxon>
        <taxon>Methylomonas</taxon>
    </lineage>
</organism>
<dbReference type="InterPro" id="IPR011990">
    <property type="entry name" value="TPR-like_helical_dom_sf"/>
</dbReference>
<dbReference type="RefSeq" id="WP_256601708.1">
    <property type="nucleotide sequence ID" value="NZ_JANIBJ010000011.1"/>
</dbReference>
<dbReference type="PANTHER" id="PTHR12788:SF10">
    <property type="entry name" value="PROTEIN-TYROSINE SULFOTRANSFERASE"/>
    <property type="match status" value="1"/>
</dbReference>